<dbReference type="GO" id="GO:0046872">
    <property type="term" value="F:metal ion binding"/>
    <property type="evidence" value="ECO:0007669"/>
    <property type="project" value="UniProtKB-UniRule"/>
</dbReference>
<keyword evidence="5" id="KW-0479">Metal-binding</keyword>
<proteinExistence type="inferred from homology"/>
<comment type="cofactor">
    <cofactor evidence="5">
        <name>Mg(2+)</name>
        <dbReference type="ChEBI" id="CHEBI:18420"/>
    </cofactor>
</comment>
<dbReference type="InterPro" id="IPR036425">
    <property type="entry name" value="MoaB/Mog-like_dom_sf"/>
</dbReference>
<evidence type="ECO:0000259" key="7">
    <source>
        <dbReference type="SMART" id="SM00852"/>
    </source>
</evidence>
<keyword evidence="9" id="KW-1185">Reference proteome</keyword>
<dbReference type="AlphaFoldDB" id="A0A1R4G0E8"/>
<evidence type="ECO:0000256" key="4">
    <source>
        <dbReference type="ARBA" id="ARBA00047317"/>
    </source>
</evidence>
<dbReference type="PANTHER" id="PTHR10192">
    <property type="entry name" value="MOLYBDOPTERIN BIOSYNTHESIS PROTEIN"/>
    <property type="match status" value="1"/>
</dbReference>
<accession>A0A1R4G0E8</accession>
<dbReference type="SUPFAM" id="SSF63882">
    <property type="entry name" value="MoeA N-terminal region -like"/>
    <property type="match status" value="1"/>
</dbReference>
<dbReference type="GO" id="GO:0006777">
    <property type="term" value="P:Mo-molybdopterin cofactor biosynthetic process"/>
    <property type="evidence" value="ECO:0007669"/>
    <property type="project" value="UniProtKB-UniRule"/>
</dbReference>
<keyword evidence="5" id="KW-0501">Molybdenum cofactor biosynthesis</keyword>
<dbReference type="InterPro" id="IPR005110">
    <property type="entry name" value="MoeA_linker/N"/>
</dbReference>
<feature type="domain" description="MoaB/Mog" evidence="7">
    <location>
        <begin position="196"/>
        <end position="339"/>
    </location>
</feature>
<gene>
    <name evidence="8" type="ORF">FM101_06955</name>
</gene>
<keyword evidence="3 5" id="KW-0500">Molybdenum</keyword>
<keyword evidence="5" id="KW-0460">Magnesium</keyword>
<dbReference type="EC" id="2.10.1.1" evidence="5"/>
<dbReference type="UniPathway" id="UPA00344"/>
<dbReference type="GO" id="GO:0061599">
    <property type="term" value="F:molybdopterin molybdotransferase activity"/>
    <property type="evidence" value="ECO:0007669"/>
    <property type="project" value="UniProtKB-UniRule"/>
</dbReference>
<evidence type="ECO:0000313" key="9">
    <source>
        <dbReference type="Proteomes" id="UP000195913"/>
    </source>
</evidence>
<keyword evidence="5" id="KW-0808">Transferase</keyword>
<dbReference type="PANTHER" id="PTHR10192:SF5">
    <property type="entry name" value="GEPHYRIN"/>
    <property type="match status" value="1"/>
</dbReference>
<comment type="similarity">
    <text evidence="2 5">Belongs to the MoeA family.</text>
</comment>
<dbReference type="Gene3D" id="3.90.105.10">
    <property type="entry name" value="Molybdopterin biosynthesis moea protein, domain 2"/>
    <property type="match status" value="1"/>
</dbReference>
<evidence type="ECO:0000256" key="3">
    <source>
        <dbReference type="ARBA" id="ARBA00022505"/>
    </source>
</evidence>
<comment type="catalytic activity">
    <reaction evidence="4">
        <text>adenylyl-molybdopterin + molybdate = Mo-molybdopterin + AMP + H(+)</text>
        <dbReference type="Rhea" id="RHEA:35047"/>
        <dbReference type="ChEBI" id="CHEBI:15378"/>
        <dbReference type="ChEBI" id="CHEBI:36264"/>
        <dbReference type="ChEBI" id="CHEBI:62727"/>
        <dbReference type="ChEBI" id="CHEBI:71302"/>
        <dbReference type="ChEBI" id="CHEBI:456215"/>
        <dbReference type="EC" id="2.10.1.1"/>
    </reaction>
</comment>
<dbReference type="SUPFAM" id="SSF53218">
    <property type="entry name" value="Molybdenum cofactor biosynthesis proteins"/>
    <property type="match status" value="1"/>
</dbReference>
<sequence>MKQPFRRSVDEHHEVVRALLSELPGRLGSQEVPLADARGRILAANLLAPRNLPAFDNSQMDGFAVRRADLLDGSAVEVGAVIAAGDAAGTLPPKTAAPIMTGAMLPSGADAVVPIERADPPEFPAALSQPETPARPLTVRLPTDTPAGQFIRAAGSDIASGATALPAGTRLGPAQLGLAAALGLDRLTVTCRPRVLILSTGDEVRPPGSELAPGQIHDANTTLLLALFAEAGADVAAAGISTDAPEVFVADLAPRLGPTRDPAFELVVTSGGISKGAFEVVRLALADHGIDFGSVAMQPGGPQGGGPPGTTGGGTDCLAGLPGEPRQRGRQLRAAGPARLGGTLRHTTAGPSTGPPGHRSSGTSRRETPGQTRRRRSG</sequence>
<dbReference type="RefSeq" id="WP_245806649.1">
    <property type="nucleotide sequence ID" value="NZ_FUHW01000025.1"/>
</dbReference>
<dbReference type="GO" id="GO:0005829">
    <property type="term" value="C:cytosol"/>
    <property type="evidence" value="ECO:0007669"/>
    <property type="project" value="TreeGrafter"/>
</dbReference>
<dbReference type="InterPro" id="IPR036135">
    <property type="entry name" value="MoeA_linker/N_sf"/>
</dbReference>
<dbReference type="InterPro" id="IPR001453">
    <property type="entry name" value="MoaB/Mog_dom"/>
</dbReference>
<evidence type="ECO:0000256" key="1">
    <source>
        <dbReference type="ARBA" id="ARBA00002901"/>
    </source>
</evidence>
<comment type="pathway">
    <text evidence="5">Cofactor biosynthesis; molybdopterin biosynthesis.</text>
</comment>
<evidence type="ECO:0000256" key="6">
    <source>
        <dbReference type="SAM" id="MobiDB-lite"/>
    </source>
</evidence>
<feature type="region of interest" description="Disordered" evidence="6">
    <location>
        <begin position="295"/>
        <end position="378"/>
    </location>
</feature>
<dbReference type="Pfam" id="PF03453">
    <property type="entry name" value="MoeA_N"/>
    <property type="match status" value="1"/>
</dbReference>
<dbReference type="SMART" id="SM00852">
    <property type="entry name" value="MoCF_biosynth"/>
    <property type="match status" value="1"/>
</dbReference>
<dbReference type="Gene3D" id="3.40.980.10">
    <property type="entry name" value="MoaB/Mog-like domain"/>
    <property type="match status" value="1"/>
</dbReference>
<comment type="function">
    <text evidence="1 5">Catalyzes the insertion of molybdate into adenylated molybdopterin with the concomitant release of AMP.</text>
</comment>
<feature type="compositionally biased region" description="Gly residues" evidence="6">
    <location>
        <begin position="301"/>
        <end position="315"/>
    </location>
</feature>
<organism evidence="8 9">
    <name type="scientific">Arthrobacter rhombi</name>
    <dbReference type="NCBI Taxonomy" id="71253"/>
    <lineage>
        <taxon>Bacteria</taxon>
        <taxon>Bacillati</taxon>
        <taxon>Actinomycetota</taxon>
        <taxon>Actinomycetes</taxon>
        <taxon>Micrococcales</taxon>
        <taxon>Micrococcaceae</taxon>
        <taxon>Arthrobacter</taxon>
    </lineage>
</organism>
<dbReference type="Gene3D" id="2.170.190.11">
    <property type="entry name" value="Molybdopterin biosynthesis moea protein, domain 3"/>
    <property type="match status" value="1"/>
</dbReference>
<dbReference type="EMBL" id="FUHW01000025">
    <property type="protein sequence ID" value="SJM61649.1"/>
    <property type="molecule type" value="Genomic_DNA"/>
</dbReference>
<dbReference type="Pfam" id="PF00994">
    <property type="entry name" value="MoCF_biosynth"/>
    <property type="match status" value="1"/>
</dbReference>
<dbReference type="InterPro" id="IPR038987">
    <property type="entry name" value="MoeA-like"/>
</dbReference>
<protein>
    <recommendedName>
        <fullName evidence="5">Molybdopterin molybdenumtransferase</fullName>
        <ecNumber evidence="5">2.10.1.1</ecNumber>
    </recommendedName>
</protein>
<evidence type="ECO:0000313" key="8">
    <source>
        <dbReference type="EMBL" id="SJM61649.1"/>
    </source>
</evidence>
<evidence type="ECO:0000256" key="2">
    <source>
        <dbReference type="ARBA" id="ARBA00010763"/>
    </source>
</evidence>
<dbReference type="CDD" id="cd00887">
    <property type="entry name" value="MoeA"/>
    <property type="match status" value="1"/>
</dbReference>
<reference evidence="8 9" key="1">
    <citation type="submission" date="2017-02" db="EMBL/GenBank/DDBJ databases">
        <authorList>
            <person name="Peterson S.W."/>
        </authorList>
    </citation>
    <scope>NUCLEOTIDE SEQUENCE [LARGE SCALE GENOMIC DNA]</scope>
    <source>
        <strain evidence="8 9">B Ar 00.02</strain>
    </source>
</reference>
<dbReference type="Proteomes" id="UP000195913">
    <property type="component" value="Unassembled WGS sequence"/>
</dbReference>
<name>A0A1R4G0E8_9MICC</name>
<evidence type="ECO:0000256" key="5">
    <source>
        <dbReference type="RuleBase" id="RU365090"/>
    </source>
</evidence>